<comment type="caution">
    <text evidence="2">The sequence shown here is derived from an EMBL/GenBank/DDBJ whole genome shotgun (WGS) entry which is preliminary data.</text>
</comment>
<dbReference type="PROSITE" id="PS51257">
    <property type="entry name" value="PROKAR_LIPOPROTEIN"/>
    <property type="match status" value="1"/>
</dbReference>
<evidence type="ECO:0000256" key="1">
    <source>
        <dbReference type="SAM" id="Phobius"/>
    </source>
</evidence>
<evidence type="ECO:0000313" key="2">
    <source>
        <dbReference type="EMBL" id="KAA0970611.1"/>
    </source>
</evidence>
<reference evidence="2 3" key="1">
    <citation type="submission" date="2019-08" db="EMBL/GenBank/DDBJ databases">
        <title>Aureimonas fodiniaquatilis sp. nov., isolated from a coal mine wastewater.</title>
        <authorList>
            <person name="Kim W."/>
        </authorList>
    </citation>
    <scope>NUCLEOTIDE SEQUENCE [LARGE SCALE GENOMIC DNA]</scope>
    <source>
        <strain evidence="2 3">CAU 1482</strain>
    </source>
</reference>
<evidence type="ECO:0000313" key="3">
    <source>
        <dbReference type="Proteomes" id="UP000324738"/>
    </source>
</evidence>
<keyword evidence="1" id="KW-1133">Transmembrane helix</keyword>
<organism evidence="2 3">
    <name type="scientific">Aureimonas fodinaquatilis</name>
    <dbReference type="NCBI Taxonomy" id="2565783"/>
    <lineage>
        <taxon>Bacteria</taxon>
        <taxon>Pseudomonadati</taxon>
        <taxon>Pseudomonadota</taxon>
        <taxon>Alphaproteobacteria</taxon>
        <taxon>Hyphomicrobiales</taxon>
        <taxon>Aurantimonadaceae</taxon>
        <taxon>Aureimonas</taxon>
    </lineage>
</organism>
<dbReference type="OrthoDB" id="7277252at2"/>
<keyword evidence="3" id="KW-1185">Reference proteome</keyword>
<dbReference type="Proteomes" id="UP000324738">
    <property type="component" value="Unassembled WGS sequence"/>
</dbReference>
<proteinExistence type="predicted"/>
<feature type="transmembrane region" description="Helical" evidence="1">
    <location>
        <begin position="87"/>
        <end position="113"/>
    </location>
</feature>
<dbReference type="EMBL" id="VTWH01000002">
    <property type="protein sequence ID" value="KAA0970611.1"/>
    <property type="molecule type" value="Genomic_DNA"/>
</dbReference>
<protein>
    <submittedName>
        <fullName evidence="2">Uncharacterized protein</fullName>
    </submittedName>
</protein>
<feature type="transmembrane region" description="Helical" evidence="1">
    <location>
        <begin position="51"/>
        <end position="72"/>
    </location>
</feature>
<feature type="transmembrane region" description="Helical" evidence="1">
    <location>
        <begin position="6"/>
        <end position="30"/>
    </location>
</feature>
<keyword evidence="1" id="KW-0812">Transmembrane</keyword>
<sequence length="116" mass="12632">MRLNSPRLLLLMAAGFTLWSVGFVAVYGLLSTGCEFGWQNISIGPMSFQRLLLLLVALVNIALAGLLAVWLYRRMRHNAGRSSATDFLWWVSFGAGLVAVPATAFVFAGIPVLTQC</sequence>
<keyword evidence="1" id="KW-0472">Membrane</keyword>
<dbReference type="RefSeq" id="WP_149299743.1">
    <property type="nucleotide sequence ID" value="NZ_VTWH01000002.1"/>
</dbReference>
<accession>A0A5B0DXY5</accession>
<gene>
    <name evidence="2" type="ORF">FPY71_08925</name>
</gene>
<dbReference type="AlphaFoldDB" id="A0A5B0DXY5"/>
<name>A0A5B0DXY5_9HYPH</name>